<gene>
    <name evidence="8" type="ORF">TEOVI_000114800</name>
</gene>
<evidence type="ECO:0000313" key="8">
    <source>
        <dbReference type="EMBL" id="SCU69582.1"/>
    </source>
</evidence>
<dbReference type="Proteomes" id="UP000195570">
    <property type="component" value="Unassembled WGS sequence"/>
</dbReference>
<feature type="transmembrane region" description="Helical" evidence="6">
    <location>
        <begin position="601"/>
        <end position="620"/>
    </location>
</feature>
<dbReference type="GO" id="GO:1902600">
    <property type="term" value="P:proton transmembrane transport"/>
    <property type="evidence" value="ECO:0007669"/>
    <property type="project" value="InterPro"/>
</dbReference>
<feature type="transmembrane region" description="Helical" evidence="6">
    <location>
        <begin position="398"/>
        <end position="417"/>
    </location>
</feature>
<reference evidence="8" key="1">
    <citation type="submission" date="2016-09" db="EMBL/GenBank/DDBJ databases">
        <authorList>
            <person name="Hebert L."/>
            <person name="Moumen B."/>
        </authorList>
    </citation>
    <scope>NUCLEOTIDE SEQUENCE [LARGE SCALE GENOMIC DNA]</scope>
    <source>
        <strain evidence="8">OVI</strain>
    </source>
</reference>
<dbReference type="GO" id="GO:0016020">
    <property type="term" value="C:membrane"/>
    <property type="evidence" value="ECO:0007669"/>
    <property type="project" value="UniProtKB-SubCell"/>
</dbReference>
<protein>
    <submittedName>
        <fullName evidence="8">Sodium/hydrogen exchanger, putative</fullName>
    </submittedName>
</protein>
<evidence type="ECO:0000256" key="6">
    <source>
        <dbReference type="SAM" id="Phobius"/>
    </source>
</evidence>
<dbReference type="InterPro" id="IPR006153">
    <property type="entry name" value="Cation/H_exchanger_TM"/>
</dbReference>
<accession>A0A1G4IBF7</accession>
<dbReference type="VEuPathDB" id="TriTrypDB:TEOVI_000114800"/>
<feature type="transmembrane region" description="Helical" evidence="6">
    <location>
        <begin position="424"/>
        <end position="445"/>
    </location>
</feature>
<evidence type="ECO:0000256" key="1">
    <source>
        <dbReference type="ARBA" id="ARBA00004141"/>
    </source>
</evidence>
<feature type="transmembrane region" description="Helical" evidence="6">
    <location>
        <begin position="336"/>
        <end position="355"/>
    </location>
</feature>
<keyword evidence="3 6" id="KW-1133">Transmembrane helix</keyword>
<evidence type="ECO:0000256" key="2">
    <source>
        <dbReference type="ARBA" id="ARBA00022692"/>
    </source>
</evidence>
<feature type="transmembrane region" description="Helical" evidence="6">
    <location>
        <begin position="578"/>
        <end position="595"/>
    </location>
</feature>
<feature type="transmembrane region" description="Helical" evidence="6">
    <location>
        <begin position="641"/>
        <end position="661"/>
    </location>
</feature>
<dbReference type="PANTHER" id="PTHR31102">
    <property type="match status" value="1"/>
</dbReference>
<evidence type="ECO:0000256" key="3">
    <source>
        <dbReference type="ARBA" id="ARBA00022989"/>
    </source>
</evidence>
<feature type="region of interest" description="Disordered" evidence="5">
    <location>
        <begin position="45"/>
        <end position="77"/>
    </location>
</feature>
<feature type="transmembrane region" description="Helical" evidence="6">
    <location>
        <begin position="534"/>
        <end position="557"/>
    </location>
</feature>
<feature type="region of interest" description="Disordered" evidence="5">
    <location>
        <begin position="86"/>
        <end position="105"/>
    </location>
</feature>
<dbReference type="PANTHER" id="PTHR31102:SF1">
    <property type="entry name" value="CATION_H+ EXCHANGER DOMAIN-CONTAINING PROTEIN"/>
    <property type="match status" value="1"/>
</dbReference>
<dbReference type="Pfam" id="PF00999">
    <property type="entry name" value="Na_H_Exchanger"/>
    <property type="match status" value="1"/>
</dbReference>
<dbReference type="RefSeq" id="XP_067080532.1">
    <property type="nucleotide sequence ID" value="XM_067224431.1"/>
</dbReference>
<feature type="region of interest" description="Disordered" evidence="5">
    <location>
        <begin position="120"/>
        <end position="203"/>
    </location>
</feature>
<dbReference type="InterPro" id="IPR051843">
    <property type="entry name" value="CPA1_transporter"/>
</dbReference>
<dbReference type="AlphaFoldDB" id="A0A1G4IBF7"/>
<evidence type="ECO:0000256" key="4">
    <source>
        <dbReference type="ARBA" id="ARBA00023136"/>
    </source>
</evidence>
<feature type="compositionally biased region" description="Basic and acidic residues" evidence="5">
    <location>
        <begin position="139"/>
        <end position="149"/>
    </location>
</feature>
<organism evidence="8 9">
    <name type="scientific">Trypanosoma equiperdum</name>
    <dbReference type="NCBI Taxonomy" id="5694"/>
    <lineage>
        <taxon>Eukaryota</taxon>
        <taxon>Discoba</taxon>
        <taxon>Euglenozoa</taxon>
        <taxon>Kinetoplastea</taxon>
        <taxon>Metakinetoplastina</taxon>
        <taxon>Trypanosomatida</taxon>
        <taxon>Trypanosomatidae</taxon>
        <taxon>Trypanosoma</taxon>
    </lineage>
</organism>
<dbReference type="EMBL" id="CZPT02001254">
    <property type="protein sequence ID" value="SCU69582.1"/>
    <property type="molecule type" value="Genomic_DNA"/>
</dbReference>
<evidence type="ECO:0000313" key="9">
    <source>
        <dbReference type="Proteomes" id="UP000195570"/>
    </source>
</evidence>
<dbReference type="GeneID" id="92375088"/>
<evidence type="ECO:0000256" key="5">
    <source>
        <dbReference type="SAM" id="MobiDB-lite"/>
    </source>
</evidence>
<proteinExistence type="predicted"/>
<feature type="transmembrane region" description="Helical" evidence="6">
    <location>
        <begin position="492"/>
        <end position="514"/>
    </location>
</feature>
<feature type="transmembrane region" description="Helical" evidence="6">
    <location>
        <begin position="457"/>
        <end position="480"/>
    </location>
</feature>
<keyword evidence="4 6" id="KW-0472">Membrane</keyword>
<comment type="subcellular location">
    <subcellularLocation>
        <location evidence="1">Membrane</location>
        <topology evidence="1">Multi-pass membrane protein</topology>
    </subcellularLocation>
</comment>
<keyword evidence="9" id="KW-1185">Reference proteome</keyword>
<name>A0A1G4IBF7_TRYEQ</name>
<sequence length="801" mass="86680">MVDYISLCVLFASPLSFPLSNLFLFIFAFYSRELSSWKRRRVMAKHPGEGEGEQQRLSMGAKRSTHAQSPSQPPDATAAPIEILDASKPLPGDSSDCRPGSSETIIVFPPPSIFKRVGSTQRPLRGDTKPHASGTAVSFDEKTTSREPISHQTKVNPPPSINVHRVPTGGQPVPAGPRQVNEVPPKMDDDAADTASTPEPDDEHLRSLTVDVMSPIISEEGEAKGTVTCPVDAICEQVDNLSSDGDKADIAFVLYSQYLKDYERKPSFTADTWDEIKYVGDSGRRFGVLYDEERGAVQLILFGKCYRIFILSFLLRFICLILFWAVMYMLASRSKFSPGGLYFDTLCTILFAGVVGSIISRVTRVPSVACAVLAAALYNNIPPTGSLTAGTSLDMRGVISLFGLTVGMIRGGLALNLRALKANFFRYLCFSVVPMVAEAFAHGFLAKILFRYPTTTWALLHGFIVTANAPGIIIPALIELQRKGYGTRGGPGVMILISVSVEATFCVWTIQLLLAIQFNTMGLLLAGLLGPIQIIVGLVVGVGLGYAFYFVVFDILYKEGQRVPLRESTILYATQRHLSHVRLTSCFIVMLVSMVCTSVGRMVSCIGGAAVIIVTMLALFSHWCDVASKMEHLTAKGDVLVFFRVLWDYVAMPALFAMAGASVNFSEVFSGDFFAPGIACVLAGLVVRCLSSMITPLLLRMPFTWRELVFCGIGSLGKGPMQAAFGAVPLMFLQTMGANSGNSTGTADDFSADDDIKHAQTLKNSAVLSMLVACPLCSILLGVLAQKLLRRDAPSVPAAAK</sequence>
<feature type="transmembrane region" description="Helical" evidence="6">
    <location>
        <begin position="673"/>
        <end position="699"/>
    </location>
</feature>
<comment type="caution">
    <text evidence="8">The sequence shown here is derived from an EMBL/GenBank/DDBJ whole genome shotgun (WGS) entry which is preliminary data.</text>
</comment>
<feature type="transmembrane region" description="Helical" evidence="6">
    <location>
        <begin position="308"/>
        <end position="330"/>
    </location>
</feature>
<feature type="domain" description="Cation/H+ exchanger transmembrane" evidence="7">
    <location>
        <begin position="354"/>
        <end position="732"/>
    </location>
</feature>
<dbReference type="GO" id="GO:0015297">
    <property type="term" value="F:antiporter activity"/>
    <property type="evidence" value="ECO:0007669"/>
    <property type="project" value="InterPro"/>
</dbReference>
<keyword evidence="2 6" id="KW-0812">Transmembrane</keyword>
<feature type="transmembrane region" description="Helical" evidence="6">
    <location>
        <begin position="766"/>
        <end position="785"/>
    </location>
</feature>
<feature type="transmembrane region" description="Helical" evidence="6">
    <location>
        <begin position="12"/>
        <end position="31"/>
    </location>
</feature>
<evidence type="ECO:0000259" key="7">
    <source>
        <dbReference type="Pfam" id="PF00999"/>
    </source>
</evidence>